<feature type="signal peptide" evidence="1">
    <location>
        <begin position="1"/>
        <end position="28"/>
    </location>
</feature>
<dbReference type="GO" id="GO:0006508">
    <property type="term" value="P:proteolysis"/>
    <property type="evidence" value="ECO:0007669"/>
    <property type="project" value="InterPro"/>
</dbReference>
<dbReference type="InterPro" id="IPR001254">
    <property type="entry name" value="Trypsin_dom"/>
</dbReference>
<dbReference type="GO" id="GO:0004252">
    <property type="term" value="F:serine-type endopeptidase activity"/>
    <property type="evidence" value="ECO:0007669"/>
    <property type="project" value="InterPro"/>
</dbReference>
<dbReference type="AlphaFoldDB" id="A0A7W7H0G8"/>
<keyword evidence="1" id="KW-0732">Signal</keyword>
<dbReference type="Pfam" id="PF00089">
    <property type="entry name" value="Trypsin"/>
    <property type="match status" value="1"/>
</dbReference>
<comment type="caution">
    <text evidence="3">The sequence shown here is derived from an EMBL/GenBank/DDBJ whole genome shotgun (WGS) entry which is preliminary data.</text>
</comment>
<sequence>MRSRVRTILAAAVVGLVAVSLPPGASWAGPAPATPAVPPAMLDAGLVRTWLTPLPPPGQSLLAFTREQRVRWGFRSDASYVSALGTGKAAGLNFDYGLWLTAAERDELNFRQQVMNVDVPSVKKVLAGRASAAGHYLDPATGRLTVLLAGADATAEADIRATAHYSDRLAFRQVKYSESQLAGFDKAVGALRDSTDSSIRGVMVSIPLNALIVDLDDTNPNPSAAGRRRVDDAGIRAELAKLVPPDALIVRQADVATSGTNNETGPPWRGGMRIVSSDGHGCQAGFVVQKDEPVAPDSYWIMTAGHCANGVINMEWRNAATGAGYSTGYGIGWTRGACNHQGCAADVQVINMNQNYDTREVWQNSTTKFAILGQQAAAGDNVGDTVCGSTVMRRPGTFYCGQLTALSYDMTVDGWTRPYQRVTNLGSTVLIDGDSGGPWFRNFNLAVGIHTGRCGGALCYSHIHDAIRASGMRAVKSQP</sequence>
<reference evidence="3 4" key="1">
    <citation type="submission" date="2020-08" db="EMBL/GenBank/DDBJ databases">
        <title>Sequencing the genomes of 1000 actinobacteria strains.</title>
        <authorList>
            <person name="Klenk H.-P."/>
        </authorList>
    </citation>
    <scope>NUCLEOTIDE SEQUENCE [LARGE SCALE GENOMIC DNA]</scope>
    <source>
        <strain evidence="3 4">DSM 45809</strain>
    </source>
</reference>
<protein>
    <recommendedName>
        <fullName evidence="2">Peptidase S1 domain-containing protein</fullName>
    </recommendedName>
</protein>
<feature type="domain" description="Peptidase S1" evidence="2">
    <location>
        <begin position="296"/>
        <end position="457"/>
    </location>
</feature>
<evidence type="ECO:0000313" key="4">
    <source>
        <dbReference type="Proteomes" id="UP000546162"/>
    </source>
</evidence>
<dbReference type="InterPro" id="IPR018114">
    <property type="entry name" value="TRYPSIN_HIS"/>
</dbReference>
<dbReference type="Proteomes" id="UP000546162">
    <property type="component" value="Unassembled WGS sequence"/>
</dbReference>
<dbReference type="EMBL" id="JACHNB010000001">
    <property type="protein sequence ID" value="MBB4741627.1"/>
    <property type="molecule type" value="Genomic_DNA"/>
</dbReference>
<name>A0A7W7H0G8_9ACTN</name>
<dbReference type="RefSeq" id="WP_185042082.1">
    <property type="nucleotide sequence ID" value="NZ_BAABFG010000005.1"/>
</dbReference>
<gene>
    <name evidence="3" type="ORF">BJY16_005086</name>
</gene>
<dbReference type="SUPFAM" id="SSF50494">
    <property type="entry name" value="Trypsin-like serine proteases"/>
    <property type="match status" value="1"/>
</dbReference>
<accession>A0A7W7H0G8</accession>
<evidence type="ECO:0000256" key="1">
    <source>
        <dbReference type="SAM" id="SignalP"/>
    </source>
</evidence>
<dbReference type="InterPro" id="IPR043504">
    <property type="entry name" value="Peptidase_S1_PA_chymotrypsin"/>
</dbReference>
<dbReference type="PROSITE" id="PS00134">
    <property type="entry name" value="TRYPSIN_HIS"/>
    <property type="match status" value="1"/>
</dbReference>
<evidence type="ECO:0000313" key="3">
    <source>
        <dbReference type="EMBL" id="MBB4741627.1"/>
    </source>
</evidence>
<feature type="chain" id="PRO_5038556721" description="Peptidase S1 domain-containing protein" evidence="1">
    <location>
        <begin position="29"/>
        <end position="479"/>
    </location>
</feature>
<dbReference type="InterPro" id="IPR009003">
    <property type="entry name" value="Peptidase_S1_PA"/>
</dbReference>
<evidence type="ECO:0000259" key="2">
    <source>
        <dbReference type="Pfam" id="PF00089"/>
    </source>
</evidence>
<organism evidence="3 4">
    <name type="scientific">Actinoplanes octamycinicus</name>
    <dbReference type="NCBI Taxonomy" id="135948"/>
    <lineage>
        <taxon>Bacteria</taxon>
        <taxon>Bacillati</taxon>
        <taxon>Actinomycetota</taxon>
        <taxon>Actinomycetes</taxon>
        <taxon>Micromonosporales</taxon>
        <taxon>Micromonosporaceae</taxon>
        <taxon>Actinoplanes</taxon>
    </lineage>
</organism>
<keyword evidence="4" id="KW-1185">Reference proteome</keyword>
<proteinExistence type="predicted"/>
<dbReference type="Gene3D" id="2.40.10.10">
    <property type="entry name" value="Trypsin-like serine proteases"/>
    <property type="match status" value="2"/>
</dbReference>